<dbReference type="OrthoDB" id="1120859at2"/>
<dbReference type="RefSeq" id="WP_131606011.1">
    <property type="nucleotide sequence ID" value="NZ_SJSM01000001.1"/>
</dbReference>
<dbReference type="InterPro" id="IPR011008">
    <property type="entry name" value="Dimeric_a/b-barrel"/>
</dbReference>
<evidence type="ECO:0000313" key="2">
    <source>
        <dbReference type="EMBL" id="TCC99117.1"/>
    </source>
</evidence>
<name>A0A4R0NH86_9SPHI</name>
<evidence type="ECO:0000259" key="1">
    <source>
        <dbReference type="PROSITE" id="PS51725"/>
    </source>
</evidence>
<keyword evidence="2" id="KW-0503">Monooxygenase</keyword>
<keyword evidence="3" id="KW-1185">Reference proteome</keyword>
<dbReference type="InterPro" id="IPR007138">
    <property type="entry name" value="ABM_dom"/>
</dbReference>
<dbReference type="SUPFAM" id="SSF54909">
    <property type="entry name" value="Dimeric alpha+beta barrel"/>
    <property type="match status" value="1"/>
</dbReference>
<dbReference type="EMBL" id="SJSM01000001">
    <property type="protein sequence ID" value="TCC99117.1"/>
    <property type="molecule type" value="Genomic_DNA"/>
</dbReference>
<organism evidence="2 3">
    <name type="scientific">Pedobacter hiemivivus</name>
    <dbReference type="NCBI Taxonomy" id="2530454"/>
    <lineage>
        <taxon>Bacteria</taxon>
        <taxon>Pseudomonadati</taxon>
        <taxon>Bacteroidota</taxon>
        <taxon>Sphingobacteriia</taxon>
        <taxon>Sphingobacteriales</taxon>
        <taxon>Sphingobacteriaceae</taxon>
        <taxon>Pedobacter</taxon>
    </lineage>
</organism>
<sequence length="94" mass="10909">MLVRVVKMHFSLAFIAEFKVLFQSVQPKIAAFNGCTGVKLLQDHNNPEIWFTISHWVDETHLNAYRDSELFKTTWALVKPNFQSKAEAWSLLDI</sequence>
<proteinExistence type="predicted"/>
<dbReference type="AlphaFoldDB" id="A0A4R0NH86"/>
<dbReference type="GO" id="GO:0004497">
    <property type="term" value="F:monooxygenase activity"/>
    <property type="evidence" value="ECO:0007669"/>
    <property type="project" value="UniProtKB-KW"/>
</dbReference>
<evidence type="ECO:0000313" key="3">
    <source>
        <dbReference type="Proteomes" id="UP000291117"/>
    </source>
</evidence>
<dbReference type="PROSITE" id="PS51725">
    <property type="entry name" value="ABM"/>
    <property type="match status" value="1"/>
</dbReference>
<dbReference type="Proteomes" id="UP000291117">
    <property type="component" value="Unassembled WGS sequence"/>
</dbReference>
<keyword evidence="2" id="KW-0560">Oxidoreductase</keyword>
<reference evidence="2 3" key="1">
    <citation type="submission" date="2019-02" db="EMBL/GenBank/DDBJ databases">
        <title>Pedobacter sp. RP-3-8 sp. nov., isolated from Arctic soil.</title>
        <authorList>
            <person name="Dahal R.H."/>
        </authorList>
    </citation>
    <scope>NUCLEOTIDE SEQUENCE [LARGE SCALE GENOMIC DNA]</scope>
    <source>
        <strain evidence="2 3">RP-3-8</strain>
    </source>
</reference>
<dbReference type="Gene3D" id="3.30.70.100">
    <property type="match status" value="1"/>
</dbReference>
<dbReference type="Pfam" id="PF03992">
    <property type="entry name" value="ABM"/>
    <property type="match status" value="1"/>
</dbReference>
<accession>A0A4R0NH86</accession>
<comment type="caution">
    <text evidence="2">The sequence shown here is derived from an EMBL/GenBank/DDBJ whole genome shotgun (WGS) entry which is preliminary data.</text>
</comment>
<feature type="domain" description="ABM" evidence="1">
    <location>
        <begin position="2"/>
        <end position="92"/>
    </location>
</feature>
<protein>
    <submittedName>
        <fullName evidence="2">Antibiotic biosynthesis monooxygenase</fullName>
    </submittedName>
</protein>
<gene>
    <name evidence="2" type="ORF">EZ444_00065</name>
</gene>